<organism evidence="3 4">
    <name type="scientific">Steccherinum ochraceum</name>
    <dbReference type="NCBI Taxonomy" id="92696"/>
    <lineage>
        <taxon>Eukaryota</taxon>
        <taxon>Fungi</taxon>
        <taxon>Dikarya</taxon>
        <taxon>Basidiomycota</taxon>
        <taxon>Agaricomycotina</taxon>
        <taxon>Agaricomycetes</taxon>
        <taxon>Polyporales</taxon>
        <taxon>Steccherinaceae</taxon>
        <taxon>Steccherinum</taxon>
    </lineage>
</organism>
<name>A0A4V2MWX4_9APHY</name>
<dbReference type="Gene3D" id="1.10.287.1490">
    <property type="match status" value="1"/>
</dbReference>
<evidence type="ECO:0000256" key="1">
    <source>
        <dbReference type="SAM" id="Coils"/>
    </source>
</evidence>
<evidence type="ECO:0000256" key="2">
    <source>
        <dbReference type="SAM" id="MobiDB-lite"/>
    </source>
</evidence>
<dbReference type="OrthoDB" id="3008370at2759"/>
<feature type="coiled-coil region" evidence="1">
    <location>
        <begin position="221"/>
        <end position="328"/>
    </location>
</feature>
<feature type="region of interest" description="Disordered" evidence="2">
    <location>
        <begin position="64"/>
        <end position="84"/>
    </location>
</feature>
<dbReference type="EMBL" id="RWJN01000081">
    <property type="protein sequence ID" value="TCD67917.1"/>
    <property type="molecule type" value="Genomic_DNA"/>
</dbReference>
<proteinExistence type="predicted"/>
<feature type="compositionally biased region" description="Polar residues" evidence="2">
    <location>
        <begin position="66"/>
        <end position="81"/>
    </location>
</feature>
<reference evidence="3 4" key="1">
    <citation type="submission" date="2018-11" db="EMBL/GenBank/DDBJ databases">
        <title>Genome assembly of Steccherinum ochraceum LE-BIN_3174, the white-rot fungus of the Steccherinaceae family (The Residual Polyporoid clade, Polyporales, Basidiomycota).</title>
        <authorList>
            <person name="Fedorova T.V."/>
            <person name="Glazunova O.A."/>
            <person name="Landesman E.O."/>
            <person name="Moiseenko K.V."/>
            <person name="Psurtseva N.V."/>
            <person name="Savinova O.S."/>
            <person name="Shakhova N.V."/>
            <person name="Tyazhelova T.V."/>
            <person name="Vasina D.V."/>
        </authorList>
    </citation>
    <scope>NUCLEOTIDE SEQUENCE [LARGE SCALE GENOMIC DNA]</scope>
    <source>
        <strain evidence="3 4">LE-BIN_3174</strain>
    </source>
</reference>
<protein>
    <submittedName>
        <fullName evidence="3">Uncharacterized protein</fullName>
    </submittedName>
</protein>
<keyword evidence="4" id="KW-1185">Reference proteome</keyword>
<evidence type="ECO:0000313" key="3">
    <source>
        <dbReference type="EMBL" id="TCD67917.1"/>
    </source>
</evidence>
<dbReference type="AlphaFoldDB" id="A0A4V2MWX4"/>
<dbReference type="Proteomes" id="UP000292702">
    <property type="component" value="Unassembled WGS sequence"/>
</dbReference>
<accession>A0A4V2MWX4</accession>
<evidence type="ECO:0000313" key="4">
    <source>
        <dbReference type="Proteomes" id="UP000292702"/>
    </source>
</evidence>
<comment type="caution">
    <text evidence="3">The sequence shown here is derived from an EMBL/GenBank/DDBJ whole genome shotgun (WGS) entry which is preliminary data.</text>
</comment>
<keyword evidence="1" id="KW-0175">Coiled coil</keyword>
<dbReference type="SUPFAM" id="SSF90257">
    <property type="entry name" value="Myosin rod fragments"/>
    <property type="match status" value="1"/>
</dbReference>
<sequence length="353" mass="39825">MACVDRFYCWHWQARDPSIILTSLSFHREDYVQAPLTEVNLKLMSVHDESVAVEWKRDTWDGISDNEPNTFRSPSLSSKQSLPERRMELEHRELLTDPLAQTRLSDLPLANLQPLVDLRSPVRSSTQITVNLPPDGFIPEIDDDGHVRLPPPHELSFLPVASPPAPTPAHGPPPPQLSIIERPTAEQEEILFKVMGAPFLSPESAPVPLSSTELESVSDGVRELRRQLSEQAETLEHAQVNATSQQKEMVKLREQVSQLETKVSEANSHIDTQDKEITHLRSQIARLFIQTQELDGMRKDMMERVKGLDDQRKELSEQTKQVSRLSEQVVGMQLMFQAIGHVVSMGPAVPGRQ</sequence>
<gene>
    <name evidence="3" type="ORF">EIP91_011781</name>
</gene>